<reference evidence="3" key="1">
    <citation type="submission" date="2019-03" db="EMBL/GenBank/DDBJ databases">
        <title>Weissella sp. 26KH-42 Genome sequencing.</title>
        <authorList>
            <person name="Heo J."/>
            <person name="Kim S.-J."/>
            <person name="Kim J.-S."/>
            <person name="Hong S.-B."/>
            <person name="Kwon S.-W."/>
        </authorList>
    </citation>
    <scope>NUCLEOTIDE SEQUENCE [LARGE SCALE GENOMIC DNA]</scope>
    <source>
        <strain evidence="3">26KH-42</strain>
    </source>
</reference>
<feature type="chain" id="PRO_5020310142" evidence="1">
    <location>
        <begin position="31"/>
        <end position="129"/>
    </location>
</feature>
<dbReference type="EMBL" id="CP037940">
    <property type="protein sequence ID" value="QBO36135.1"/>
    <property type="molecule type" value="Genomic_DNA"/>
</dbReference>
<gene>
    <name evidence="2" type="ORF">EQG49_06515</name>
</gene>
<dbReference type="OrthoDB" id="9929878at2"/>
<organism evidence="2 3">
    <name type="scientific">Periweissella cryptocerci</name>
    <dbReference type="NCBI Taxonomy" id="2506420"/>
    <lineage>
        <taxon>Bacteria</taxon>
        <taxon>Bacillati</taxon>
        <taxon>Bacillota</taxon>
        <taxon>Bacilli</taxon>
        <taxon>Lactobacillales</taxon>
        <taxon>Lactobacillaceae</taxon>
        <taxon>Periweissella</taxon>
    </lineage>
</organism>
<dbReference type="Proteomes" id="UP000292886">
    <property type="component" value="Chromosome"/>
</dbReference>
<dbReference type="KEGG" id="wei:EQG49_06515"/>
<keyword evidence="3" id="KW-1185">Reference proteome</keyword>
<accession>A0A4V1AIN6</accession>
<evidence type="ECO:0000313" key="3">
    <source>
        <dbReference type="Proteomes" id="UP000292886"/>
    </source>
</evidence>
<feature type="signal peptide" evidence="1">
    <location>
        <begin position="1"/>
        <end position="30"/>
    </location>
</feature>
<name>A0A4V1AIN6_9LACO</name>
<sequence length="129" mass="13758">MQVAKIKLGTMFLAATFLGTVGVNSGVALADITTTSSPNSNVTVLGGDADFSSTGGIDPNDPIIGNSGDIKYISNEAILNYMAINSPTEYKNMPNSLKQEILAQDEIRQGTTKYVKLKNGHYKIYIAPL</sequence>
<dbReference type="AlphaFoldDB" id="A0A4V1AIN6"/>
<evidence type="ECO:0000256" key="1">
    <source>
        <dbReference type="SAM" id="SignalP"/>
    </source>
</evidence>
<keyword evidence="1" id="KW-0732">Signal</keyword>
<dbReference type="RefSeq" id="WP_133363213.1">
    <property type="nucleotide sequence ID" value="NZ_CP037940.1"/>
</dbReference>
<protein>
    <submittedName>
        <fullName evidence="2">Uncharacterized protein</fullName>
    </submittedName>
</protein>
<evidence type="ECO:0000313" key="2">
    <source>
        <dbReference type="EMBL" id="QBO36135.1"/>
    </source>
</evidence>
<proteinExistence type="predicted"/>